<evidence type="ECO:0000256" key="10">
    <source>
        <dbReference type="ARBA" id="ARBA00022833"/>
    </source>
</evidence>
<comment type="similarity">
    <text evidence="3">Belongs to the peptidase M20A family.</text>
</comment>
<keyword evidence="13 17" id="KW-0472">Membrane</keyword>
<protein>
    <recommendedName>
        <fullName evidence="18">Peptidase M20 dimerisation domain-containing protein</fullName>
    </recommendedName>
</protein>
<keyword evidence="20" id="KW-1185">Reference proteome</keyword>
<evidence type="ECO:0000313" key="20">
    <source>
        <dbReference type="Proteomes" id="UP000449547"/>
    </source>
</evidence>
<keyword evidence="14" id="KW-0325">Glycoprotein</keyword>
<dbReference type="OMA" id="ICPLAPK"/>
<evidence type="ECO:0000256" key="12">
    <source>
        <dbReference type="ARBA" id="ARBA00022989"/>
    </source>
</evidence>
<dbReference type="PROSITE" id="PS00758">
    <property type="entry name" value="ARGE_DAPE_CPG2_1"/>
    <property type="match status" value="1"/>
</dbReference>
<evidence type="ECO:0000256" key="2">
    <source>
        <dbReference type="ARBA" id="ARBA00004167"/>
    </source>
</evidence>
<feature type="domain" description="Peptidase M20 dimerisation" evidence="18">
    <location>
        <begin position="279"/>
        <end position="433"/>
    </location>
</feature>
<dbReference type="FunFam" id="3.40.630.10:FF:000098">
    <property type="entry name" value="Gly-Xaa carboxypeptidase"/>
    <property type="match status" value="1"/>
</dbReference>
<dbReference type="GeneID" id="54784061"/>
<evidence type="ECO:0000256" key="5">
    <source>
        <dbReference type="ARBA" id="ARBA00022645"/>
    </source>
</evidence>
<feature type="binding site" evidence="16">
    <location>
        <position position="161"/>
    </location>
    <ligand>
        <name>Zn(2+)</name>
        <dbReference type="ChEBI" id="CHEBI:29105"/>
        <label>2</label>
    </ligand>
</feature>
<dbReference type="GO" id="GO:0016020">
    <property type="term" value="C:membrane"/>
    <property type="evidence" value="ECO:0007669"/>
    <property type="project" value="UniProtKB-SubCell"/>
</dbReference>
<evidence type="ECO:0000256" key="9">
    <source>
        <dbReference type="ARBA" id="ARBA00022801"/>
    </source>
</evidence>
<feature type="binding site" evidence="16">
    <location>
        <position position="259"/>
    </location>
    <ligand>
        <name>Zn(2+)</name>
        <dbReference type="ChEBI" id="CHEBI:29105"/>
        <label>2</label>
    </ligand>
</feature>
<name>A0A642UDK6_DIURU</name>
<evidence type="ECO:0000259" key="18">
    <source>
        <dbReference type="Pfam" id="PF07687"/>
    </source>
</evidence>
<reference evidence="19 20" key="1">
    <citation type="submission" date="2019-07" db="EMBL/GenBank/DDBJ databases">
        <title>Genome assembly of two rare yeast pathogens: Diutina rugosa and Trichomonascus ciferrii.</title>
        <authorList>
            <person name="Mixao V."/>
            <person name="Saus E."/>
            <person name="Hansen A."/>
            <person name="Lass-Flor C."/>
            <person name="Gabaldon T."/>
        </authorList>
    </citation>
    <scope>NUCLEOTIDE SEQUENCE [LARGE SCALE GENOMIC DNA]</scope>
    <source>
        <strain evidence="19 20">CBS 613</strain>
    </source>
</reference>
<dbReference type="InterPro" id="IPR002933">
    <property type="entry name" value="Peptidase_M20"/>
</dbReference>
<dbReference type="InterPro" id="IPR036264">
    <property type="entry name" value="Bact_exopeptidase_dim_dom"/>
</dbReference>
<evidence type="ECO:0000256" key="6">
    <source>
        <dbReference type="ARBA" id="ARBA00022670"/>
    </source>
</evidence>
<evidence type="ECO:0000256" key="14">
    <source>
        <dbReference type="ARBA" id="ARBA00023180"/>
    </source>
</evidence>
<dbReference type="GO" id="GO:0000328">
    <property type="term" value="C:fungal-type vacuole lumen"/>
    <property type="evidence" value="ECO:0007669"/>
    <property type="project" value="TreeGrafter"/>
</dbReference>
<keyword evidence="9" id="KW-0378">Hydrolase</keyword>
<evidence type="ECO:0000256" key="1">
    <source>
        <dbReference type="ARBA" id="ARBA00001947"/>
    </source>
</evidence>
<sequence>MFGLTNNVTLDQRKRQMALAGATVLVVVALLVLTPLYQWIKIAATPLDQPDRCVIYPKIAPKHSAKDNATVEGILHDASFRKHAVRKLSGAVQVDTQIGDQLPPVDDKKYWGKFKDFHKYLEQAFPAVYSALSVDTVNTYGLLYTWPGSDKSLKPVLLMAHQDVVPVQQATLDQWKYPPFSGHYDGEFIYGRGTLDCKGQVIAILQSLSILIERGYKPKRTILVSFGFDEESSGYHGAAYLAKEIERRYGKDSLFAIIDEGSAILNDPLSGQIVAAPATGEKGYVDIHTSLFTKGGHASIPPPHTSIGIMAELEVAIEKDPYEPILTDANPFLHQLECAAVHGTHLSRTERKTILRAAFDKYANDKVIKSLHGTPGQYLVQTSQALDIIKGGEKANALPEHTKLVTNHRVAIGQSVKEVTHHFVKRVVEVAKRHDLEVHAYGKQVLKGSKGVFNITTSGALPAAPKSPTNNTSWKVLAGVNRHVLEDFGVFPKIDYKVMTVPSIMTGNTDTRHYWNLTKNIYRFSPLVMHPDTFSRIHSVDERVKVDDHLLMIAWFHEYLSVVTDNFKIDE</sequence>
<evidence type="ECO:0000256" key="15">
    <source>
        <dbReference type="PIRSR" id="PIRSR037217-1"/>
    </source>
</evidence>
<keyword evidence="5" id="KW-0121">Carboxypeptidase</keyword>
<comment type="cofactor">
    <cofactor evidence="1">
        <name>Zn(2+)</name>
        <dbReference type="ChEBI" id="CHEBI:29105"/>
    </cofactor>
</comment>
<dbReference type="Pfam" id="PF07687">
    <property type="entry name" value="M20_dimer"/>
    <property type="match status" value="1"/>
</dbReference>
<dbReference type="InterPro" id="IPR011650">
    <property type="entry name" value="Peptidase_M20_dimer"/>
</dbReference>
<keyword evidence="4" id="KW-1017">Isopeptide bond</keyword>
<keyword evidence="6" id="KW-0645">Protease</keyword>
<feature type="active site" description="Proton acceptor" evidence="15">
    <location>
        <position position="230"/>
    </location>
</feature>
<dbReference type="EMBL" id="SWFT01000159">
    <property type="protein sequence ID" value="KAA8897177.1"/>
    <property type="molecule type" value="Genomic_DNA"/>
</dbReference>
<keyword evidence="10 16" id="KW-0862">Zinc</keyword>
<dbReference type="GO" id="GO:0051603">
    <property type="term" value="P:proteolysis involved in protein catabolic process"/>
    <property type="evidence" value="ECO:0007669"/>
    <property type="project" value="TreeGrafter"/>
</dbReference>
<dbReference type="InterPro" id="IPR001261">
    <property type="entry name" value="ArgE/DapE_CS"/>
</dbReference>
<evidence type="ECO:0000256" key="7">
    <source>
        <dbReference type="ARBA" id="ARBA00022692"/>
    </source>
</evidence>
<dbReference type="RefSeq" id="XP_034009834.1">
    <property type="nucleotide sequence ID" value="XM_034158390.1"/>
</dbReference>
<evidence type="ECO:0000256" key="17">
    <source>
        <dbReference type="SAM" id="Phobius"/>
    </source>
</evidence>
<comment type="subcellular location">
    <subcellularLocation>
        <location evidence="2">Membrane</location>
        <topology evidence="2">Single-pass membrane protein</topology>
    </subcellularLocation>
</comment>
<dbReference type="AlphaFoldDB" id="A0A642UDK6"/>
<keyword evidence="11" id="KW-0832">Ubl conjugation</keyword>
<dbReference type="Gene3D" id="3.40.630.10">
    <property type="entry name" value="Zn peptidases"/>
    <property type="match status" value="1"/>
</dbReference>
<dbReference type="Pfam" id="PF01546">
    <property type="entry name" value="Peptidase_M20"/>
    <property type="match status" value="1"/>
</dbReference>
<proteinExistence type="inferred from homology"/>
<dbReference type="VEuPathDB" id="FungiDB:DIURU_005410"/>
<feature type="active site" evidence="15">
    <location>
        <position position="163"/>
    </location>
</feature>
<feature type="binding site" evidence="16">
    <location>
        <position position="538"/>
    </location>
    <ligand>
        <name>Zn(2+)</name>
        <dbReference type="ChEBI" id="CHEBI:29105"/>
        <label>1</label>
    </ligand>
</feature>
<comment type="caution">
    <text evidence="19">The sequence shown here is derived from an EMBL/GenBank/DDBJ whole genome shotgun (WGS) entry which is preliminary data.</text>
</comment>
<feature type="transmembrane region" description="Helical" evidence="17">
    <location>
        <begin position="18"/>
        <end position="40"/>
    </location>
</feature>
<keyword evidence="7 17" id="KW-0812">Transmembrane</keyword>
<dbReference type="PANTHER" id="PTHR45962">
    <property type="entry name" value="N-FATTY-ACYL-AMINO ACID SYNTHASE/HYDROLASE PM20D1"/>
    <property type="match status" value="1"/>
</dbReference>
<dbReference type="Proteomes" id="UP000449547">
    <property type="component" value="Unassembled WGS sequence"/>
</dbReference>
<evidence type="ECO:0000256" key="8">
    <source>
        <dbReference type="ARBA" id="ARBA00022723"/>
    </source>
</evidence>
<dbReference type="InterPro" id="IPR017141">
    <property type="entry name" value="Pept_M20_carboxypep"/>
</dbReference>
<dbReference type="GO" id="GO:0046872">
    <property type="term" value="F:metal ion binding"/>
    <property type="evidence" value="ECO:0007669"/>
    <property type="project" value="UniProtKB-KW"/>
</dbReference>
<keyword evidence="12 17" id="KW-1133">Transmembrane helix</keyword>
<evidence type="ECO:0000256" key="16">
    <source>
        <dbReference type="PIRSR" id="PIRSR037217-2"/>
    </source>
</evidence>
<accession>A0A642UDK6</accession>
<organism evidence="19 20">
    <name type="scientific">Diutina rugosa</name>
    <name type="common">Yeast</name>
    <name type="synonym">Candida rugosa</name>
    <dbReference type="NCBI Taxonomy" id="5481"/>
    <lineage>
        <taxon>Eukaryota</taxon>
        <taxon>Fungi</taxon>
        <taxon>Dikarya</taxon>
        <taxon>Ascomycota</taxon>
        <taxon>Saccharomycotina</taxon>
        <taxon>Pichiomycetes</taxon>
        <taxon>Debaryomycetaceae</taxon>
        <taxon>Diutina</taxon>
    </lineage>
</organism>
<feature type="binding site" evidence="16">
    <location>
        <position position="231"/>
    </location>
    <ligand>
        <name>Zn(2+)</name>
        <dbReference type="ChEBI" id="CHEBI:29105"/>
        <label>1</label>
    </ligand>
</feature>
<feature type="binding site" evidence="16">
    <location>
        <position position="196"/>
    </location>
    <ligand>
        <name>Zn(2+)</name>
        <dbReference type="ChEBI" id="CHEBI:29105"/>
        <label>2</label>
    </ligand>
</feature>
<keyword evidence="8 16" id="KW-0479">Metal-binding</keyword>
<evidence type="ECO:0000256" key="3">
    <source>
        <dbReference type="ARBA" id="ARBA00006247"/>
    </source>
</evidence>
<dbReference type="SUPFAM" id="SSF53187">
    <property type="entry name" value="Zn-dependent exopeptidases"/>
    <property type="match status" value="1"/>
</dbReference>
<gene>
    <name evidence="19" type="ORF">DIURU_005410</name>
</gene>
<feature type="binding site" evidence="16">
    <location>
        <position position="196"/>
    </location>
    <ligand>
        <name>Zn(2+)</name>
        <dbReference type="ChEBI" id="CHEBI:29105"/>
        <label>1</label>
    </ligand>
</feature>
<dbReference type="SUPFAM" id="SSF55031">
    <property type="entry name" value="Bacterial exopeptidase dimerisation domain"/>
    <property type="match status" value="1"/>
</dbReference>
<evidence type="ECO:0000256" key="4">
    <source>
        <dbReference type="ARBA" id="ARBA00022499"/>
    </source>
</evidence>
<evidence type="ECO:0000313" key="19">
    <source>
        <dbReference type="EMBL" id="KAA8897177.1"/>
    </source>
</evidence>
<evidence type="ECO:0000256" key="13">
    <source>
        <dbReference type="ARBA" id="ARBA00023136"/>
    </source>
</evidence>
<dbReference type="Gene3D" id="1.10.150.900">
    <property type="match status" value="1"/>
</dbReference>
<dbReference type="CDD" id="cd05674">
    <property type="entry name" value="M20_yscS"/>
    <property type="match status" value="1"/>
</dbReference>
<dbReference type="InterPro" id="IPR047177">
    <property type="entry name" value="Pept_M20A"/>
</dbReference>
<dbReference type="GO" id="GO:0004181">
    <property type="term" value="F:metallocarboxypeptidase activity"/>
    <property type="evidence" value="ECO:0007669"/>
    <property type="project" value="InterPro"/>
</dbReference>
<dbReference type="PANTHER" id="PTHR45962:SF1">
    <property type="entry name" value="N-FATTY-ACYL-AMINO ACID SYNTHASE_HYDROLASE PM20D1"/>
    <property type="match status" value="1"/>
</dbReference>
<dbReference type="PIRSF" id="PIRSF037217">
    <property type="entry name" value="Carboxypeptidase_S"/>
    <property type="match status" value="1"/>
</dbReference>
<evidence type="ECO:0000256" key="11">
    <source>
        <dbReference type="ARBA" id="ARBA00022843"/>
    </source>
</evidence>
<dbReference type="OrthoDB" id="3064516at2759"/>